<dbReference type="PANTHER" id="PTHR46098">
    <property type="entry name" value="TRNA (CYTOSINE(38)-C(5))-METHYLTRANSFERASE"/>
    <property type="match status" value="1"/>
</dbReference>
<evidence type="ECO:0000256" key="6">
    <source>
        <dbReference type="PROSITE-ProRule" id="PRU01016"/>
    </source>
</evidence>
<dbReference type="PATRIC" id="fig|159743.3.peg.6045"/>
<name>A0A0D7WTZ0_9BACL</name>
<dbReference type="SUPFAM" id="SSF53335">
    <property type="entry name" value="S-adenosyl-L-methionine-dependent methyltransferases"/>
    <property type="match status" value="1"/>
</dbReference>
<keyword evidence="3 6" id="KW-0808">Transferase</keyword>
<evidence type="ECO:0000313" key="7">
    <source>
        <dbReference type="EMBL" id="KJD42630.1"/>
    </source>
</evidence>
<evidence type="ECO:0000256" key="5">
    <source>
        <dbReference type="ARBA" id="ARBA00022747"/>
    </source>
</evidence>
<dbReference type="InterPro" id="IPR050750">
    <property type="entry name" value="C5-MTase"/>
</dbReference>
<dbReference type="Gene3D" id="3.40.50.150">
    <property type="entry name" value="Vaccinia Virus protein VP39"/>
    <property type="match status" value="1"/>
</dbReference>
<dbReference type="InterPro" id="IPR029063">
    <property type="entry name" value="SAM-dependent_MTases_sf"/>
</dbReference>
<evidence type="ECO:0000256" key="4">
    <source>
        <dbReference type="ARBA" id="ARBA00022691"/>
    </source>
</evidence>
<proteinExistence type="inferred from homology"/>
<dbReference type="GO" id="GO:0009307">
    <property type="term" value="P:DNA restriction-modification system"/>
    <property type="evidence" value="ECO:0007669"/>
    <property type="project" value="UniProtKB-KW"/>
</dbReference>
<keyword evidence="2 6" id="KW-0489">Methyltransferase</keyword>
<protein>
    <recommendedName>
        <fullName evidence="1">DNA (cytosine-5-)-methyltransferase</fullName>
        <ecNumber evidence="1">2.1.1.37</ecNumber>
    </recommendedName>
</protein>
<comment type="similarity">
    <text evidence="6">Belongs to the class I-like SAM-binding methyltransferase superfamily. C5-methyltransferase family.</text>
</comment>
<comment type="caution">
    <text evidence="7">The sequence shown here is derived from an EMBL/GenBank/DDBJ whole genome shotgun (WGS) entry which is preliminary data.</text>
</comment>
<dbReference type="GO" id="GO:0032259">
    <property type="term" value="P:methylation"/>
    <property type="evidence" value="ECO:0007669"/>
    <property type="project" value="UniProtKB-KW"/>
</dbReference>
<keyword evidence="4 6" id="KW-0949">S-adenosyl-L-methionine</keyword>
<dbReference type="RefSeq" id="WP_044649049.1">
    <property type="nucleotide sequence ID" value="NZ_JTHP01000102.1"/>
</dbReference>
<dbReference type="PROSITE" id="PS51679">
    <property type="entry name" value="SAM_MT_C5"/>
    <property type="match status" value="1"/>
</dbReference>
<organism evidence="7 8">
    <name type="scientific">Paenibacillus terrae</name>
    <dbReference type="NCBI Taxonomy" id="159743"/>
    <lineage>
        <taxon>Bacteria</taxon>
        <taxon>Bacillati</taxon>
        <taxon>Bacillota</taxon>
        <taxon>Bacilli</taxon>
        <taxon>Bacillales</taxon>
        <taxon>Paenibacillaceae</taxon>
        <taxon>Paenibacillus</taxon>
    </lineage>
</organism>
<evidence type="ECO:0000313" key="8">
    <source>
        <dbReference type="Proteomes" id="UP000032534"/>
    </source>
</evidence>
<dbReference type="EMBL" id="JTHP01000102">
    <property type="protein sequence ID" value="KJD42630.1"/>
    <property type="molecule type" value="Genomic_DNA"/>
</dbReference>
<dbReference type="Proteomes" id="UP000032534">
    <property type="component" value="Unassembled WGS sequence"/>
</dbReference>
<evidence type="ECO:0000256" key="1">
    <source>
        <dbReference type="ARBA" id="ARBA00011975"/>
    </source>
</evidence>
<dbReference type="Pfam" id="PF00145">
    <property type="entry name" value="DNA_methylase"/>
    <property type="match status" value="1"/>
</dbReference>
<dbReference type="PANTHER" id="PTHR46098:SF1">
    <property type="entry name" value="TRNA (CYTOSINE(38)-C(5))-METHYLTRANSFERASE"/>
    <property type="match status" value="1"/>
</dbReference>
<accession>A0A0D7WTZ0</accession>
<dbReference type="InterPro" id="IPR001525">
    <property type="entry name" value="C5_MeTfrase"/>
</dbReference>
<keyword evidence="5" id="KW-0680">Restriction system</keyword>
<dbReference type="AlphaFoldDB" id="A0A0D7WTZ0"/>
<feature type="active site" evidence="6">
    <location>
        <position position="198"/>
    </location>
</feature>
<dbReference type="GO" id="GO:0003886">
    <property type="term" value="F:DNA (cytosine-5-)-methyltransferase activity"/>
    <property type="evidence" value="ECO:0007669"/>
    <property type="project" value="UniProtKB-EC"/>
</dbReference>
<dbReference type="EC" id="2.1.1.37" evidence="1"/>
<evidence type="ECO:0000256" key="3">
    <source>
        <dbReference type="ARBA" id="ARBA00022679"/>
    </source>
</evidence>
<gene>
    <name evidence="7" type="ORF">QD47_27145</name>
</gene>
<sequence length="474" mass="53825">MIIHQFIGKTTYNGERLYIEKDLLSAIGFVPGSRYVTNATPENNIIEFEIDAKGPNKVSKKIKNKNPIPVIDKSGQNIRSALKDCGQIKVTFIQDRVIIEGIKPTTDVLSSNIHEVPTEPLTTISFCAGSGISSQCLTESGFKEIAAVEWNPKEGKEHKFSDIYMKNHSDSIMFNLPMQMLEAEHLPNVDVWVATLDCADFSKASAGTKKDYHTMHLYMHLMRLFWDKKKSDRPKAILLENVPEFEKIAGISLELCLKDEGFSVTRAKLNSLDYGSRTKRERFFMVASVFEGFSFPVPYGQPMSSIQDDGVLKLEDLDWITTEDSGTLKYFINREKKGMTHNHHMTTFDITKDSYIGTITKSHHKIQPENWISHPTNKNLYAYLNGEQIRKLHGISKELYLGDSNKLVVESIGQSVCVQTFKAITDKLYHFLMDNLRRAVSEVKSVITEEGRISKFQNCSDEFAFDDSGQLIMF</sequence>
<reference evidence="7 8" key="1">
    <citation type="submission" date="2014-11" db="EMBL/GenBank/DDBJ databases">
        <title>Draft Genome Sequences of Paenibacillus polymyxa NRRL B-30509 and Paenibacillus terrae NRRL B-30644, Strains from a Poultry Environment that Produce Tridecaptin A and Paenicidins.</title>
        <authorList>
            <person name="van Belkum M.J."/>
            <person name="Lohans C.T."/>
            <person name="Vederas J.C."/>
        </authorList>
    </citation>
    <scope>NUCLEOTIDE SEQUENCE [LARGE SCALE GENOMIC DNA]</scope>
    <source>
        <strain evidence="7 8">NRRL B-30644</strain>
    </source>
</reference>
<evidence type="ECO:0000256" key="2">
    <source>
        <dbReference type="ARBA" id="ARBA00022603"/>
    </source>
</evidence>
<keyword evidence="8" id="KW-1185">Reference proteome</keyword>